<feature type="region of interest" description="Disordered" evidence="1">
    <location>
        <begin position="27"/>
        <end position="51"/>
    </location>
</feature>
<proteinExistence type="predicted"/>
<protein>
    <recommendedName>
        <fullName evidence="2">Polymerase nucleotidyl transferase domain-containing protein</fullName>
    </recommendedName>
</protein>
<dbReference type="InterPro" id="IPR052548">
    <property type="entry name" value="Type_VII_TA_antitoxin"/>
</dbReference>
<organism evidence="3 4">
    <name type="scientific">Candidatus Hakubella thermalkaliphila</name>
    <dbReference type="NCBI Taxonomy" id="2754717"/>
    <lineage>
        <taxon>Bacteria</taxon>
        <taxon>Bacillati</taxon>
        <taxon>Actinomycetota</taxon>
        <taxon>Actinomycetota incertae sedis</taxon>
        <taxon>Candidatus Hakubellales</taxon>
        <taxon>Candidatus Hakubellaceae</taxon>
        <taxon>Candidatus Hakubella</taxon>
    </lineage>
</organism>
<evidence type="ECO:0000313" key="4">
    <source>
        <dbReference type="Proteomes" id="UP000576480"/>
    </source>
</evidence>
<gene>
    <name evidence="3" type="ORF">HKBW3S43_01466</name>
</gene>
<evidence type="ECO:0000256" key="1">
    <source>
        <dbReference type="SAM" id="MobiDB-lite"/>
    </source>
</evidence>
<dbReference type="PANTHER" id="PTHR33933:SF1">
    <property type="entry name" value="PROTEIN ADENYLYLTRANSFERASE MNTA-RELATED"/>
    <property type="match status" value="1"/>
</dbReference>
<feature type="domain" description="Polymerase nucleotidyl transferase" evidence="2">
    <location>
        <begin position="51"/>
        <end position="117"/>
    </location>
</feature>
<reference evidence="3 4" key="1">
    <citation type="journal article" date="2020" name="Front. Microbiol.">
        <title>Single-cell genomics of novel Actinobacteria with the Wood-Ljungdahl pathway discovered in a serpentinizing system.</title>
        <authorList>
            <person name="Merino N."/>
            <person name="Kawai M."/>
            <person name="Boyd E.S."/>
            <person name="Colman D.R."/>
            <person name="McGlynn S.E."/>
            <person name="Nealson K.H."/>
            <person name="Kurokawa K."/>
            <person name="Hongoh Y."/>
        </authorList>
    </citation>
    <scope>NUCLEOTIDE SEQUENCE [LARGE SCALE GENOMIC DNA]</scope>
    <source>
        <strain evidence="3 4">S43</strain>
    </source>
</reference>
<dbReference type="SUPFAM" id="SSF81301">
    <property type="entry name" value="Nucleotidyltransferase"/>
    <property type="match status" value="1"/>
</dbReference>
<accession>A0A6V8PTR0</accession>
<comment type="caution">
    <text evidence="3">The sequence shown here is derived from an EMBL/GenBank/DDBJ whole genome shotgun (WGS) entry which is preliminary data.</text>
</comment>
<sequence length="145" mass="16289">SILILYALIENFSFRIVTRKPRPLGWGSSQGYNDKERGGLNAGKGPKNSGKVRDLVSKRVRVHQVRVFGSRARGNATEESDLDVLIVVDYLNHLIEKYISDCAWEAGFPDDVVVMPIAISLDTLRNSPIRESVFIRNVYREGVTI</sequence>
<dbReference type="InterPro" id="IPR043519">
    <property type="entry name" value="NT_sf"/>
</dbReference>
<dbReference type="Proteomes" id="UP000576480">
    <property type="component" value="Unassembled WGS sequence"/>
</dbReference>
<dbReference type="AlphaFoldDB" id="A0A6V8PTR0"/>
<dbReference type="RefSeq" id="WP_219854769.1">
    <property type="nucleotide sequence ID" value="NZ_BLSB01000170.1"/>
</dbReference>
<dbReference type="InterPro" id="IPR002934">
    <property type="entry name" value="Polymerase_NTP_transf_dom"/>
</dbReference>
<dbReference type="EMBL" id="BLSB01000170">
    <property type="protein sequence ID" value="GFP35677.1"/>
    <property type="molecule type" value="Genomic_DNA"/>
</dbReference>
<dbReference type="Pfam" id="PF01909">
    <property type="entry name" value="NTP_transf_2"/>
    <property type="match status" value="1"/>
</dbReference>
<feature type="non-terminal residue" evidence="3">
    <location>
        <position position="1"/>
    </location>
</feature>
<dbReference type="CDD" id="cd05403">
    <property type="entry name" value="NT_KNTase_like"/>
    <property type="match status" value="1"/>
</dbReference>
<dbReference type="Gene3D" id="3.30.460.10">
    <property type="entry name" value="Beta Polymerase, domain 2"/>
    <property type="match status" value="1"/>
</dbReference>
<evidence type="ECO:0000259" key="2">
    <source>
        <dbReference type="Pfam" id="PF01909"/>
    </source>
</evidence>
<name>A0A6V8PTR0_9ACTN</name>
<dbReference type="GO" id="GO:0016779">
    <property type="term" value="F:nucleotidyltransferase activity"/>
    <property type="evidence" value="ECO:0007669"/>
    <property type="project" value="InterPro"/>
</dbReference>
<evidence type="ECO:0000313" key="3">
    <source>
        <dbReference type="EMBL" id="GFP35677.1"/>
    </source>
</evidence>
<dbReference type="PANTHER" id="PTHR33933">
    <property type="entry name" value="NUCLEOTIDYLTRANSFERASE"/>
    <property type="match status" value="1"/>
</dbReference>